<organism evidence="3 4">
    <name type="scientific">Faecalibacterium prausnitzii</name>
    <dbReference type="NCBI Taxonomy" id="853"/>
    <lineage>
        <taxon>Bacteria</taxon>
        <taxon>Bacillati</taxon>
        <taxon>Bacillota</taxon>
        <taxon>Clostridia</taxon>
        <taxon>Eubacteriales</taxon>
        <taxon>Oscillospiraceae</taxon>
        <taxon>Faecalibacterium</taxon>
    </lineage>
</organism>
<evidence type="ECO:0000313" key="3">
    <source>
        <dbReference type="EMBL" id="RAW66448.1"/>
    </source>
</evidence>
<dbReference type="InterPro" id="IPR013491">
    <property type="entry name" value="Tape_meas_N"/>
</dbReference>
<keyword evidence="1" id="KW-0812">Transmembrane</keyword>
<comment type="caution">
    <text evidence="3">The sequence shown here is derived from an EMBL/GenBank/DDBJ whole genome shotgun (WGS) entry which is preliminary data.</text>
</comment>
<feature type="domain" description="Tape measure protein N-terminal" evidence="2">
    <location>
        <begin position="112"/>
        <end position="297"/>
    </location>
</feature>
<feature type="transmembrane region" description="Helical" evidence="1">
    <location>
        <begin position="355"/>
        <end position="385"/>
    </location>
</feature>
<feature type="transmembrane region" description="Helical" evidence="1">
    <location>
        <begin position="476"/>
        <end position="496"/>
    </location>
</feature>
<evidence type="ECO:0000313" key="4">
    <source>
        <dbReference type="Proteomes" id="UP000250550"/>
    </source>
</evidence>
<dbReference type="RefSeq" id="WP_112121050.1">
    <property type="nucleotide sequence ID" value="NZ_PRLF01000003.1"/>
</dbReference>
<feature type="transmembrane region" description="Helical" evidence="1">
    <location>
        <begin position="313"/>
        <end position="335"/>
    </location>
</feature>
<accession>A0A329UUH1</accession>
<gene>
    <name evidence="3" type="ORF">C4N21_03845</name>
</gene>
<name>A0A329UUH1_9FIRM</name>
<feature type="transmembrane region" description="Helical" evidence="1">
    <location>
        <begin position="502"/>
        <end position="521"/>
    </location>
</feature>
<sequence length="706" mass="73242">MATIRSQMVLNDGMSAVLKRITSALDTTLNAFEQVQRASGRAVDAAQIAQARSQLVGANAEIQDMADGYRRAAEQEENLNRGLRTGGSLADGMLGKVKTLVATLAAGAGLNKLIGLSDQMTSTTARLSFLVDDGGSVDELEAKIMASAQRSRAAYLDTASAIASMGANAGAAFSSNDELIAFMEQVNRQFTIGGASAQGQAAAMLQLTQAMAAGALRGEELNSILENAPGIARAIEQYMGIAEGSIKQYAQEGQVTAEVVKNALFSVADETNAKFESMPMTWAQIWTNMQNRALQTLDPVLNKLNKLANSEQFSTVVDGALNALATITALASGILDVFVNIGSAVVDNWSVIEPIAWGLVAALVAYNAVALITQAINGAVALSAVVKAAAEMMSTGATFAATAAQYGLNAALLACPITWIVVGVIALVAGIIALCNWIAKTTGVAATGFGVITGGINVAIQAVWNAMLVVANVAIGIWNALGACCSNIGTAFHNVISNVQGWFYGLLSTALTVVEGICAALNKLPFVEFDYSGISAKADEYAAKSAEAYGSVEEYQNIGDAFTKGYNTFDTFTDGWASDAFKAGASWGDGVADKVSSFFDFGGGGTGGTDLGSGFDLSSIADNTGLTADNTGKTADALAVTEEQLEYLRDIAERDAINRFTTAEVKIDMTGMTNRIDGSADLDGVISQLTEGFTEALVTAAEGVHA</sequence>
<protein>
    <submittedName>
        <fullName evidence="3">Phage tail tape measure protein</fullName>
    </submittedName>
</protein>
<keyword evidence="1" id="KW-0472">Membrane</keyword>
<evidence type="ECO:0000259" key="2">
    <source>
        <dbReference type="Pfam" id="PF20155"/>
    </source>
</evidence>
<dbReference type="NCBIfam" id="TIGR02675">
    <property type="entry name" value="tape_meas_nterm"/>
    <property type="match status" value="1"/>
</dbReference>
<feature type="transmembrane region" description="Helical" evidence="1">
    <location>
        <begin position="406"/>
        <end position="439"/>
    </location>
</feature>
<dbReference type="Pfam" id="PF20155">
    <property type="entry name" value="TMP_3"/>
    <property type="match status" value="1"/>
</dbReference>
<evidence type="ECO:0000256" key="1">
    <source>
        <dbReference type="SAM" id="Phobius"/>
    </source>
</evidence>
<reference evidence="3 4" key="1">
    <citation type="submission" date="2018-02" db="EMBL/GenBank/DDBJ databases">
        <title>Complete genome sequencing of Faecalibacterium prausnitzii strains isolated from the human gut.</title>
        <authorList>
            <person name="Fitzgerald B.C."/>
            <person name="Shkoporov A.N."/>
            <person name="Ross P.R."/>
            <person name="Hill C."/>
        </authorList>
    </citation>
    <scope>NUCLEOTIDE SEQUENCE [LARGE SCALE GENOMIC DNA]</scope>
    <source>
        <strain evidence="3 4">APC924/119</strain>
    </source>
</reference>
<dbReference type="AlphaFoldDB" id="A0A329UUH1"/>
<keyword evidence="1" id="KW-1133">Transmembrane helix</keyword>
<dbReference type="EMBL" id="PRLF01000003">
    <property type="protein sequence ID" value="RAW66448.1"/>
    <property type="molecule type" value="Genomic_DNA"/>
</dbReference>
<proteinExistence type="predicted"/>
<dbReference type="Proteomes" id="UP000250550">
    <property type="component" value="Unassembled WGS sequence"/>
</dbReference>
<feature type="transmembrane region" description="Helical" evidence="1">
    <location>
        <begin position="445"/>
        <end position="464"/>
    </location>
</feature>